<dbReference type="PANTHER" id="PTHR10887">
    <property type="entry name" value="DNA2/NAM7 HELICASE FAMILY"/>
    <property type="match status" value="1"/>
</dbReference>
<accession>A0A1D1YFB6</accession>
<gene>
    <name evidence="8" type="primary">MAA3_3</name>
    <name evidence="9" type="synonym">MAA3_5</name>
    <name evidence="9" type="ORF">g.16040</name>
    <name evidence="8" type="ORF">g.16041</name>
</gene>
<dbReference type="GO" id="GO:0005524">
    <property type="term" value="F:ATP binding"/>
    <property type="evidence" value="ECO:0007669"/>
    <property type="project" value="UniProtKB-KW"/>
</dbReference>
<dbReference type="SUPFAM" id="SSF52540">
    <property type="entry name" value="P-loop containing nucleoside triphosphate hydrolases"/>
    <property type="match status" value="1"/>
</dbReference>
<dbReference type="FunFam" id="3.40.50.300:FF:000326">
    <property type="entry name" value="P-loop containing nucleoside triphosphate hydrolase"/>
    <property type="match status" value="1"/>
</dbReference>
<protein>
    <submittedName>
        <fullName evidence="8">Putative helicase MAGATAMA 3</fullName>
    </submittedName>
</protein>
<dbReference type="EMBL" id="GDJX01011578">
    <property type="protein sequence ID" value="JAT56358.1"/>
    <property type="molecule type" value="Transcribed_RNA"/>
</dbReference>
<evidence type="ECO:0000256" key="1">
    <source>
        <dbReference type="ARBA" id="ARBA00022741"/>
    </source>
</evidence>
<feature type="domain" description="DNA2/NAM7 helicase helicase" evidence="5">
    <location>
        <begin position="253"/>
        <end position="616"/>
    </location>
</feature>
<evidence type="ECO:0000256" key="4">
    <source>
        <dbReference type="ARBA" id="ARBA00022840"/>
    </source>
</evidence>
<feature type="domain" description="DUF6469" evidence="7">
    <location>
        <begin position="84"/>
        <end position="205"/>
    </location>
</feature>
<organism evidence="8">
    <name type="scientific">Anthurium amnicola</name>
    <dbReference type="NCBI Taxonomy" id="1678845"/>
    <lineage>
        <taxon>Eukaryota</taxon>
        <taxon>Viridiplantae</taxon>
        <taxon>Streptophyta</taxon>
        <taxon>Embryophyta</taxon>
        <taxon>Tracheophyta</taxon>
        <taxon>Spermatophyta</taxon>
        <taxon>Magnoliopsida</taxon>
        <taxon>Liliopsida</taxon>
        <taxon>Araceae</taxon>
        <taxon>Pothoideae</taxon>
        <taxon>Potheae</taxon>
        <taxon>Anthurium</taxon>
    </lineage>
</organism>
<dbReference type="InterPro" id="IPR045055">
    <property type="entry name" value="DNA2/NAM7-like"/>
</dbReference>
<dbReference type="CDD" id="cd18808">
    <property type="entry name" value="SF1_C_Upf1"/>
    <property type="match status" value="1"/>
</dbReference>
<evidence type="ECO:0000256" key="2">
    <source>
        <dbReference type="ARBA" id="ARBA00022801"/>
    </source>
</evidence>
<dbReference type="GO" id="GO:0005694">
    <property type="term" value="C:chromosome"/>
    <property type="evidence" value="ECO:0007669"/>
    <property type="project" value="UniProtKB-ARBA"/>
</dbReference>
<evidence type="ECO:0000259" key="5">
    <source>
        <dbReference type="Pfam" id="PF13086"/>
    </source>
</evidence>
<dbReference type="Pfam" id="PF13087">
    <property type="entry name" value="AAA_12"/>
    <property type="match status" value="1"/>
</dbReference>
<dbReference type="AlphaFoldDB" id="A0A1D1YFB6"/>
<keyword evidence="3 8" id="KW-0347">Helicase</keyword>
<dbReference type="Pfam" id="PF13086">
    <property type="entry name" value="AAA_11"/>
    <property type="match status" value="1"/>
</dbReference>
<proteinExistence type="predicted"/>
<evidence type="ECO:0000313" key="8">
    <source>
        <dbReference type="EMBL" id="JAT53306.1"/>
    </source>
</evidence>
<keyword evidence="4" id="KW-0067">ATP-binding</keyword>
<dbReference type="InterPro" id="IPR041677">
    <property type="entry name" value="DNA2/NAM7_AAA_11"/>
</dbReference>
<evidence type="ECO:0000259" key="6">
    <source>
        <dbReference type="Pfam" id="PF13087"/>
    </source>
</evidence>
<dbReference type="InterPro" id="IPR047187">
    <property type="entry name" value="SF1_C_Upf1"/>
</dbReference>
<dbReference type="EMBL" id="GDJX01014630">
    <property type="protein sequence ID" value="JAT53306.1"/>
    <property type="molecule type" value="Transcribed_RNA"/>
</dbReference>
<dbReference type="InterPro" id="IPR045529">
    <property type="entry name" value="DUF6469"/>
</dbReference>
<sequence length="892" mass="100413">MATGRGKQCHQQKKKKKKSLDLVDLIFSWSLDHVLNKNLYKDEVKEIPQTFQSLEKYLGAYTPPLIEELRADLCSCLEAFRRAPFTEIRSVKKLKPKQQYHITLDVSASVWERYRPKRGDIFLLLDVKPTRVSDLRQHGMPYTLALVTSGKEDDDDPRSFVITASQTIEVGRQGKRVEGGKPSHFAVSLLNISTYSRIWQALDLDRATQRNTGLMKEVLCPKNSVAGACSLCSSGKSDSVGEEMIQNRLFLFKLDNSQNSAVCTCLSARKCFHKHSVSLIWGPPGTGKTKTVSTLLWMLQERECRTLTCAPTNIAVMEVARRVVRLVREVSVGNDYGLGDVVLFGNKDQMKIEADDDLCDVFLRNRVQRLMHCFAPLTGWKHCMVSMIDFLNDCPSQYEKYLEDKSKAEKATALKFGQFIRQQFRIISKNLSTCLHILCQNIPLASISAKNYRNMTSLISLLNNFEELLHKAGVSDIILKKIFSPSELVKDASSLVKGARYHGANSSSVLLMLRHTRLECLQVLRDLEERLGLPLTSNKEVIWDFCLRSAILIFCTTSSSYKLHKVPMNRPLELLVIDEASQLKECESLIPLQLAGIRHAILVGDECQLPAMVQSKISEKALFGRSLFERLTSLGQKKHLLKVQYRMHPSISEFPNSEFYQNQITNGPNVMDKSYEKRYLPGPIFGAYSFINIPTGKETYDDLGHSRKNMGEIDAILMILRSLFRVLPTLKQKLSIGIISPYTAQVVAIKEVLGKTYKSCPEFDVKVKSIDGFQGGEEDVIILSTVRSNRDGSVGFLSDCQRTNVALTRARYCLWVLGSAETLINSRSIWAKLVHDAKERGCFYEANKILEGEVTPRSLQNGLSLDGLSSQLALLNIGGRPTGSRLDLRKGT</sequence>
<evidence type="ECO:0000256" key="3">
    <source>
        <dbReference type="ARBA" id="ARBA00022806"/>
    </source>
</evidence>
<dbReference type="InterPro" id="IPR041679">
    <property type="entry name" value="DNA2/NAM7-like_C"/>
</dbReference>
<keyword evidence="2" id="KW-0378">Hydrolase</keyword>
<feature type="domain" description="DNA2/NAM7 helicase-like C-terminal" evidence="6">
    <location>
        <begin position="624"/>
        <end position="820"/>
    </location>
</feature>
<evidence type="ECO:0000313" key="9">
    <source>
        <dbReference type="EMBL" id="JAT56358.1"/>
    </source>
</evidence>
<dbReference type="Pfam" id="PF20073">
    <property type="entry name" value="DUF6469"/>
    <property type="match status" value="1"/>
</dbReference>
<evidence type="ECO:0000259" key="7">
    <source>
        <dbReference type="Pfam" id="PF20073"/>
    </source>
</evidence>
<dbReference type="InterPro" id="IPR027417">
    <property type="entry name" value="P-loop_NTPase"/>
</dbReference>
<reference evidence="8" key="1">
    <citation type="submission" date="2015-07" db="EMBL/GenBank/DDBJ databases">
        <title>Transcriptome Assembly of Anthurium amnicola.</title>
        <authorList>
            <person name="Suzuki J."/>
        </authorList>
    </citation>
    <scope>NUCLEOTIDE SEQUENCE</scope>
</reference>
<dbReference type="Gene3D" id="3.40.50.300">
    <property type="entry name" value="P-loop containing nucleotide triphosphate hydrolases"/>
    <property type="match status" value="2"/>
</dbReference>
<dbReference type="GO" id="GO:0004386">
    <property type="term" value="F:helicase activity"/>
    <property type="evidence" value="ECO:0007669"/>
    <property type="project" value="UniProtKB-KW"/>
</dbReference>
<name>A0A1D1YFB6_9ARAE</name>
<keyword evidence="1" id="KW-0547">Nucleotide-binding</keyword>
<dbReference type="PANTHER" id="PTHR10887:SF515">
    <property type="entry name" value="P-LOOP CONTAINING NUCLEOSIDE TRIPHOSPHATE HYDROLASES SUPERFAMILY PROTEIN"/>
    <property type="match status" value="1"/>
</dbReference>
<dbReference type="GO" id="GO:0016787">
    <property type="term" value="F:hydrolase activity"/>
    <property type="evidence" value="ECO:0007669"/>
    <property type="project" value="UniProtKB-KW"/>
</dbReference>